<protein>
    <submittedName>
        <fullName evidence="1">Uncharacterized protein</fullName>
    </submittedName>
</protein>
<reference evidence="1 2" key="1">
    <citation type="submission" date="2024-06" db="EMBL/GenBank/DDBJ databases">
        <title>Draft genome sequence of Helicobacter trogontum NHP16-4001.</title>
        <authorList>
            <person name="Rimbara E."/>
            <person name="Suzuki M."/>
        </authorList>
    </citation>
    <scope>NUCLEOTIDE SEQUENCE [LARGE SCALE GENOMIC DNA]</scope>
    <source>
        <strain evidence="1 2">NHP16-4001</strain>
    </source>
</reference>
<dbReference type="EMBL" id="BAAFHN010000036">
    <property type="protein sequence ID" value="GAB0173405.1"/>
    <property type="molecule type" value="Genomic_DNA"/>
</dbReference>
<dbReference type="RefSeq" id="WP_369607572.1">
    <property type="nucleotide sequence ID" value="NZ_BAAFHN010000036.1"/>
</dbReference>
<keyword evidence="2" id="KW-1185">Reference proteome</keyword>
<evidence type="ECO:0000313" key="2">
    <source>
        <dbReference type="Proteomes" id="UP001562457"/>
    </source>
</evidence>
<proteinExistence type="predicted"/>
<gene>
    <name evidence="1" type="ORF">NHP164001_14240</name>
</gene>
<accession>A0ABQ0D4X2</accession>
<comment type="caution">
    <text evidence="1">The sequence shown here is derived from an EMBL/GenBank/DDBJ whole genome shotgun (WGS) entry which is preliminary data.</text>
</comment>
<dbReference type="Proteomes" id="UP001562457">
    <property type="component" value="Unassembled WGS sequence"/>
</dbReference>
<name>A0ABQ0D4X2_9HELI</name>
<sequence>MKGAIFKLKEIDLWRKLREGEKNYPATNPEDIKKQDLNFILKAIKSYRPSPNGNGIKWSKEEKARFIKLSYKEQRKMIVRKSELQSTLFPYVSVDYEPYTYSERISDMAKKTYTKANKLLESHSKIDFNNLNPQIQQEILHNLRVAYKEQYIKAGVKLSTLLFKKASLKGGDESKKEILECVKITKDLLNKKIPEMSYMYYQLYKWSSDNERLFHTELTPYSLGLVREEALECYNHALECVVWEAIDEEAQRPANAKSVFAAELYLAAAIKYQSPLAFSLAANNYAPGDIFPNSASYSLMLHQACLRCAIALGGNHIDQLRRNYSSRTKGMPHSPLKAANLTQYNKKSQQQRGLINGLDPYFDEKFPPDTLIDFTLLCDNCIYGAILLDDDGKWMGINWAVKQGFIKDPRVKGSSPESIKQYYLTMWRVIVERYKKLIYPNAIPSLSLLTYKIYSNLTYGLPSARPYIFPKEVLDLKIDFTKGLDGYGKEMDEESLNKLIAEDEE</sequence>
<organism evidence="1 2">
    <name type="scientific">Helicobacter trogontum</name>
    <dbReference type="NCBI Taxonomy" id="50960"/>
    <lineage>
        <taxon>Bacteria</taxon>
        <taxon>Pseudomonadati</taxon>
        <taxon>Campylobacterota</taxon>
        <taxon>Epsilonproteobacteria</taxon>
        <taxon>Campylobacterales</taxon>
        <taxon>Helicobacteraceae</taxon>
        <taxon>Helicobacter</taxon>
    </lineage>
</organism>
<evidence type="ECO:0000313" key="1">
    <source>
        <dbReference type="EMBL" id="GAB0173405.1"/>
    </source>
</evidence>